<dbReference type="FunFam" id="1.10.45.10:FF:000001">
    <property type="entry name" value="D-lactate dehydrogenase mitochondrial"/>
    <property type="match status" value="1"/>
</dbReference>
<dbReference type="InterPro" id="IPR051264">
    <property type="entry name" value="FAD-oxidored/transferase_4"/>
</dbReference>
<protein>
    <submittedName>
        <fullName evidence="6">FAD-binding oxidoreductase</fullName>
    </submittedName>
</protein>
<proteinExistence type="inferred from homology"/>
<dbReference type="InterPro" id="IPR016171">
    <property type="entry name" value="Vanillyl_alc_oxidase_C-sub2"/>
</dbReference>
<evidence type="ECO:0000259" key="5">
    <source>
        <dbReference type="PROSITE" id="PS51387"/>
    </source>
</evidence>
<dbReference type="InterPro" id="IPR016164">
    <property type="entry name" value="FAD-linked_Oxase-like_C"/>
</dbReference>
<dbReference type="SUPFAM" id="SSF55103">
    <property type="entry name" value="FAD-linked oxidases, C-terminal domain"/>
    <property type="match status" value="1"/>
</dbReference>
<dbReference type="PROSITE" id="PS51387">
    <property type="entry name" value="FAD_PCMH"/>
    <property type="match status" value="1"/>
</dbReference>
<evidence type="ECO:0000313" key="6">
    <source>
        <dbReference type="EMBL" id="AMG38629.1"/>
    </source>
</evidence>
<evidence type="ECO:0000256" key="4">
    <source>
        <dbReference type="ARBA" id="ARBA00022827"/>
    </source>
</evidence>
<evidence type="ECO:0000313" key="7">
    <source>
        <dbReference type="Proteomes" id="UP000060602"/>
    </source>
</evidence>
<name>A0A0X8P2M2_ALCXX</name>
<dbReference type="Gene3D" id="3.30.43.10">
    <property type="entry name" value="Uridine Diphospho-n-acetylenolpyruvylglucosamine Reductase, domain 2"/>
    <property type="match status" value="1"/>
</dbReference>
<keyword evidence="4" id="KW-0274">FAD</keyword>
<evidence type="ECO:0000256" key="2">
    <source>
        <dbReference type="ARBA" id="ARBA00008000"/>
    </source>
</evidence>
<dbReference type="InterPro" id="IPR036318">
    <property type="entry name" value="FAD-bd_PCMH-like_sf"/>
</dbReference>
<evidence type="ECO:0000256" key="3">
    <source>
        <dbReference type="ARBA" id="ARBA00022630"/>
    </source>
</evidence>
<evidence type="ECO:0000256" key="1">
    <source>
        <dbReference type="ARBA" id="ARBA00001974"/>
    </source>
</evidence>
<dbReference type="InterPro" id="IPR016167">
    <property type="entry name" value="FAD-bd_PCMH_sub1"/>
</dbReference>
<dbReference type="PANTHER" id="PTHR43716">
    <property type="entry name" value="D-2-HYDROXYGLUTARATE DEHYDROGENASE, MITOCHONDRIAL"/>
    <property type="match status" value="1"/>
</dbReference>
<sequence>MTLLSELQSLLGESHVLTGADAEPFALDWRRRYRGQALAVVRPGSTQEVADAIKLCARHGVPVVPQGGNTGLCGGATPDGSGNAVVLSTARLNRVRALDTDNDTITVEAGCILQAVQQAAADAGRLFPLSLAAEGSCTIGGNLATNAGGTQVLRYGNTRDLALGLEVVTAEGEIWNGLRGLRKDNTGYDLRDLYIGSEGTLGIITAATLKLFPRPVASCTALLTLDSIDNAVELLSRARAGFGAALTGFELMSGDCLQAVVRLFPQQRLPFEGASAASPWFALLELSDSESEAHARERFETVLGEAIEAGLVNDAAIAANVAQSKALWHLRESIPLAEAELGKSVKHDVSIPISAIAGFVHQTNGLLQARFPGVRHVIFGHLGDGNLHYNVANAPGQTEAELLALQSDIYGVVHDSVHAHAGSISAEHGVGQLKRDELPRYKSPVELALMRRIKRALDPQGLMNPGKVLQA</sequence>
<dbReference type="AlphaFoldDB" id="A0A0X8P2M2"/>
<dbReference type="InterPro" id="IPR016166">
    <property type="entry name" value="FAD-bd_PCMH"/>
</dbReference>
<dbReference type="InterPro" id="IPR004113">
    <property type="entry name" value="FAD-bd_oxidored_4_C"/>
</dbReference>
<keyword evidence="3" id="KW-0285">Flavoprotein</keyword>
<dbReference type="SUPFAM" id="SSF56176">
    <property type="entry name" value="FAD-binding/transporter-associated domain-like"/>
    <property type="match status" value="1"/>
</dbReference>
<dbReference type="Gene3D" id="3.30.70.2190">
    <property type="match status" value="1"/>
</dbReference>
<dbReference type="GO" id="GO:0003824">
    <property type="term" value="F:catalytic activity"/>
    <property type="evidence" value="ECO:0007669"/>
    <property type="project" value="InterPro"/>
</dbReference>
<organism evidence="6 7">
    <name type="scientific">Alcaligenes xylosoxydans xylosoxydans</name>
    <name type="common">Achromobacter xylosoxidans</name>
    <dbReference type="NCBI Taxonomy" id="85698"/>
    <lineage>
        <taxon>Bacteria</taxon>
        <taxon>Pseudomonadati</taxon>
        <taxon>Pseudomonadota</taxon>
        <taxon>Betaproteobacteria</taxon>
        <taxon>Burkholderiales</taxon>
        <taxon>Alcaligenaceae</taxon>
        <taxon>Achromobacter</taxon>
    </lineage>
</organism>
<feature type="domain" description="FAD-binding PCMH-type" evidence="5">
    <location>
        <begin position="33"/>
        <end position="214"/>
    </location>
</feature>
<accession>A0A0X8P2M2</accession>
<dbReference type="Pfam" id="PF01565">
    <property type="entry name" value="FAD_binding_4"/>
    <property type="match status" value="1"/>
</dbReference>
<gene>
    <name evidence="6" type="ORF">AL504_22940</name>
</gene>
<comment type="cofactor">
    <cofactor evidence="1">
        <name>FAD</name>
        <dbReference type="ChEBI" id="CHEBI:57692"/>
    </cofactor>
</comment>
<dbReference type="PANTHER" id="PTHR43716:SF2">
    <property type="entry name" value="BLL6224 PROTEIN"/>
    <property type="match status" value="1"/>
</dbReference>
<dbReference type="InterPro" id="IPR016169">
    <property type="entry name" value="FAD-bd_PCMH_sub2"/>
</dbReference>
<dbReference type="RefSeq" id="WP_061073285.1">
    <property type="nucleotide sequence ID" value="NZ_CP014060.2"/>
</dbReference>
<dbReference type="Gene3D" id="3.30.70.2740">
    <property type="match status" value="1"/>
</dbReference>
<reference evidence="7" key="1">
    <citation type="submission" date="2015-12" db="EMBL/GenBank/DDBJ databases">
        <title>FDA dAtabase for Regulatory Grade micrObial Sequences (FDA-ARGOS): Supporting development and validation of Infectious Disease Dx tests.</title>
        <authorList>
            <person name="Case J."/>
            <person name="Tallon L."/>
            <person name="Sadzewicz L."/>
            <person name="Sengamalay N."/>
            <person name="Ott S."/>
            <person name="Godinez A."/>
            <person name="Nagaraj S."/>
            <person name="Nadendla S."/>
            <person name="Sichtig H."/>
        </authorList>
    </citation>
    <scope>NUCLEOTIDE SEQUENCE [LARGE SCALE GENOMIC DNA]</scope>
    <source>
        <strain evidence="7">FDAARGOS_147</strain>
    </source>
</reference>
<dbReference type="Proteomes" id="UP000060602">
    <property type="component" value="Chromosome"/>
</dbReference>
<dbReference type="GO" id="GO:0022904">
    <property type="term" value="P:respiratory electron transport chain"/>
    <property type="evidence" value="ECO:0007669"/>
    <property type="project" value="TreeGrafter"/>
</dbReference>
<comment type="similarity">
    <text evidence="2">Belongs to the FAD-binding oxidoreductase/transferase type 4 family.</text>
</comment>
<dbReference type="Gene3D" id="3.30.465.10">
    <property type="match status" value="1"/>
</dbReference>
<dbReference type="Pfam" id="PF02913">
    <property type="entry name" value="FAD-oxidase_C"/>
    <property type="match status" value="1"/>
</dbReference>
<dbReference type="EMBL" id="CP014060">
    <property type="protein sequence ID" value="AMG38629.1"/>
    <property type="molecule type" value="Genomic_DNA"/>
</dbReference>
<dbReference type="Gene3D" id="1.10.45.10">
    <property type="entry name" value="Vanillyl-alcohol Oxidase, Chain A, domain 4"/>
    <property type="match status" value="1"/>
</dbReference>
<dbReference type="InterPro" id="IPR006094">
    <property type="entry name" value="Oxid_FAD_bind_N"/>
</dbReference>
<dbReference type="GO" id="GO:0071949">
    <property type="term" value="F:FAD binding"/>
    <property type="evidence" value="ECO:0007669"/>
    <property type="project" value="InterPro"/>
</dbReference>